<accession>A0AA38CKE3</accession>
<comment type="caution">
    <text evidence="1">The sequence shown here is derived from an EMBL/GenBank/DDBJ whole genome shotgun (WGS) entry which is preliminary data.</text>
</comment>
<dbReference type="Proteomes" id="UP000824469">
    <property type="component" value="Unassembled WGS sequence"/>
</dbReference>
<feature type="non-terminal residue" evidence="1">
    <location>
        <position position="1"/>
    </location>
</feature>
<dbReference type="AlphaFoldDB" id="A0AA38CKE3"/>
<name>A0AA38CKE3_TAXCH</name>
<feature type="non-terminal residue" evidence="1">
    <location>
        <position position="79"/>
    </location>
</feature>
<gene>
    <name evidence="1" type="ORF">KI387_012784</name>
</gene>
<dbReference type="EMBL" id="JAHRHJ020000009">
    <property type="protein sequence ID" value="KAH9301201.1"/>
    <property type="molecule type" value="Genomic_DNA"/>
</dbReference>
<evidence type="ECO:0000313" key="1">
    <source>
        <dbReference type="EMBL" id="KAH9301201.1"/>
    </source>
</evidence>
<organism evidence="1 2">
    <name type="scientific">Taxus chinensis</name>
    <name type="common">Chinese yew</name>
    <name type="synonym">Taxus wallichiana var. chinensis</name>
    <dbReference type="NCBI Taxonomy" id="29808"/>
    <lineage>
        <taxon>Eukaryota</taxon>
        <taxon>Viridiplantae</taxon>
        <taxon>Streptophyta</taxon>
        <taxon>Embryophyta</taxon>
        <taxon>Tracheophyta</taxon>
        <taxon>Spermatophyta</taxon>
        <taxon>Pinopsida</taxon>
        <taxon>Pinidae</taxon>
        <taxon>Conifers II</taxon>
        <taxon>Cupressales</taxon>
        <taxon>Taxaceae</taxon>
        <taxon>Taxus</taxon>
    </lineage>
</organism>
<sequence length="79" mass="8058">CVGKRAEIKSVRTWVIDGEWEPKGKGISIEFLIGGGEDGCSSMGGGDDGCSFVGGGDKQAFSACQRGTASDRSLGGEAK</sequence>
<evidence type="ECO:0000313" key="2">
    <source>
        <dbReference type="Proteomes" id="UP000824469"/>
    </source>
</evidence>
<keyword evidence="2" id="KW-1185">Reference proteome</keyword>
<reference evidence="1 2" key="1">
    <citation type="journal article" date="2021" name="Nat. Plants">
        <title>The Taxus genome provides insights into paclitaxel biosynthesis.</title>
        <authorList>
            <person name="Xiong X."/>
            <person name="Gou J."/>
            <person name="Liao Q."/>
            <person name="Li Y."/>
            <person name="Zhou Q."/>
            <person name="Bi G."/>
            <person name="Li C."/>
            <person name="Du R."/>
            <person name="Wang X."/>
            <person name="Sun T."/>
            <person name="Guo L."/>
            <person name="Liang H."/>
            <person name="Lu P."/>
            <person name="Wu Y."/>
            <person name="Zhang Z."/>
            <person name="Ro D.K."/>
            <person name="Shang Y."/>
            <person name="Huang S."/>
            <person name="Yan J."/>
        </authorList>
    </citation>
    <scope>NUCLEOTIDE SEQUENCE [LARGE SCALE GENOMIC DNA]</scope>
    <source>
        <strain evidence="1">Ta-2019</strain>
    </source>
</reference>
<proteinExistence type="predicted"/>
<protein>
    <submittedName>
        <fullName evidence="1">Uncharacterized protein</fullName>
    </submittedName>
</protein>